<feature type="domain" description="Radical SAM core" evidence="7">
    <location>
        <begin position="68"/>
        <end position="297"/>
    </location>
</feature>
<sequence>MNFSDVFRSIEPDKLKLELYSKTERDVRKALVNPQGNIDALIALLSPAATPFIEQMAQLSASLTRQRFGANLALYLPLYVSNLCANECDYCGFTMSNKIKRKTLNQTELQQEIDIIKAKGFDHVLLVSGEHETKVGIDYFEAIFAQVKSAFSHVAIEVQPLKQDEYARLNDHGLDAVMIYQETYQQRTYARHHTRGKKQDFSYRLDTPDRIARAGVDKIGLGVLLGLDDWRLDALLMGHHLAYLEQKYWRTKYSISLPRLRPCTGGITPKSEISDLGLVQLICAFRLFNQQLEISLSTRETPELRDNLLGLGVTNLSAESSTEPGGYANPQSQLDQFEISDDRSTQEIVQVMKAKGFQPVWKDWEAAW</sequence>
<keyword evidence="5" id="KW-0408">Iron</keyword>
<dbReference type="GO" id="GO:0003824">
    <property type="term" value="F:catalytic activity"/>
    <property type="evidence" value="ECO:0007669"/>
    <property type="project" value="InterPro"/>
</dbReference>
<evidence type="ECO:0000256" key="6">
    <source>
        <dbReference type="ARBA" id="ARBA00023014"/>
    </source>
</evidence>
<dbReference type="GO" id="GO:0005506">
    <property type="term" value="F:iron ion binding"/>
    <property type="evidence" value="ECO:0007669"/>
    <property type="project" value="InterPro"/>
</dbReference>
<dbReference type="PROSITE" id="PS51918">
    <property type="entry name" value="RADICAL_SAM"/>
    <property type="match status" value="1"/>
</dbReference>
<reference evidence="8 9" key="1">
    <citation type="submission" date="2019-02" db="EMBL/GenBank/DDBJ databases">
        <title>Shewanella sp. D4-2 isolated from Dokdo Island.</title>
        <authorList>
            <person name="Baek K."/>
        </authorList>
    </citation>
    <scope>NUCLEOTIDE SEQUENCE [LARGE SCALE GENOMIC DNA]</scope>
    <source>
        <strain evidence="8 9">D4-2</strain>
    </source>
</reference>
<dbReference type="InterPro" id="IPR013785">
    <property type="entry name" value="Aldolase_TIM"/>
</dbReference>
<dbReference type="InterPro" id="IPR012726">
    <property type="entry name" value="ThiH"/>
</dbReference>
<dbReference type="Pfam" id="PF06968">
    <property type="entry name" value="BATS"/>
    <property type="match status" value="1"/>
</dbReference>
<name>A0A411PMH9_9GAMM</name>
<evidence type="ECO:0000313" key="8">
    <source>
        <dbReference type="EMBL" id="QBF84716.1"/>
    </source>
</evidence>
<organism evidence="8 9">
    <name type="scientific">Shewanella maritima</name>
    <dbReference type="NCBI Taxonomy" id="2520507"/>
    <lineage>
        <taxon>Bacteria</taxon>
        <taxon>Pseudomonadati</taxon>
        <taxon>Pseudomonadota</taxon>
        <taxon>Gammaproteobacteria</taxon>
        <taxon>Alteromonadales</taxon>
        <taxon>Shewanellaceae</taxon>
        <taxon>Shewanella</taxon>
    </lineage>
</organism>
<dbReference type="SFLD" id="SFLDG01060">
    <property type="entry name" value="BATS_domain_containing"/>
    <property type="match status" value="1"/>
</dbReference>
<accession>A0A411PMH9</accession>
<dbReference type="Pfam" id="PF04055">
    <property type="entry name" value="Radical_SAM"/>
    <property type="match status" value="1"/>
</dbReference>
<dbReference type="InterPro" id="IPR007197">
    <property type="entry name" value="rSAM"/>
</dbReference>
<keyword evidence="3" id="KW-0949">S-adenosyl-L-methionine</keyword>
<dbReference type="InterPro" id="IPR058240">
    <property type="entry name" value="rSAM_sf"/>
</dbReference>
<evidence type="ECO:0000259" key="7">
    <source>
        <dbReference type="PROSITE" id="PS51918"/>
    </source>
</evidence>
<evidence type="ECO:0000256" key="5">
    <source>
        <dbReference type="ARBA" id="ARBA00023004"/>
    </source>
</evidence>
<keyword evidence="4" id="KW-0479">Metal-binding</keyword>
<dbReference type="CDD" id="cd01335">
    <property type="entry name" value="Radical_SAM"/>
    <property type="match status" value="1"/>
</dbReference>
<dbReference type="Gene3D" id="3.20.20.70">
    <property type="entry name" value="Aldolase class I"/>
    <property type="match status" value="1"/>
</dbReference>
<keyword evidence="6" id="KW-0411">Iron-sulfur</keyword>
<dbReference type="GO" id="GO:0009228">
    <property type="term" value="P:thiamine biosynthetic process"/>
    <property type="evidence" value="ECO:0007669"/>
    <property type="project" value="InterPro"/>
</dbReference>
<dbReference type="NCBIfam" id="TIGR02351">
    <property type="entry name" value="thiH"/>
    <property type="match status" value="1"/>
</dbReference>
<dbReference type="PANTHER" id="PTHR43583:SF1">
    <property type="entry name" value="2-IMINOACETATE SYNTHASE"/>
    <property type="match status" value="1"/>
</dbReference>
<evidence type="ECO:0000256" key="1">
    <source>
        <dbReference type="ARBA" id="ARBA00001966"/>
    </source>
</evidence>
<proteinExistence type="predicted"/>
<dbReference type="SFLD" id="SFLDG01081">
    <property type="entry name" value="cleavage_of_the_Ca-Cb_bond_in"/>
    <property type="match status" value="1"/>
</dbReference>
<dbReference type="PANTHER" id="PTHR43583">
    <property type="entry name" value="2-IMINOACETATE SYNTHASE"/>
    <property type="match status" value="1"/>
</dbReference>
<dbReference type="Proteomes" id="UP000291106">
    <property type="component" value="Chromosome"/>
</dbReference>
<dbReference type="RefSeq" id="WP_130603099.1">
    <property type="nucleotide sequence ID" value="NZ_CP036200.1"/>
</dbReference>
<dbReference type="OrthoDB" id="9801120at2"/>
<protein>
    <submittedName>
        <fullName evidence="8">2-iminoacetate synthase ThiH</fullName>
    </submittedName>
</protein>
<keyword evidence="9" id="KW-1185">Reference proteome</keyword>
<dbReference type="SFLD" id="SFLDS00029">
    <property type="entry name" value="Radical_SAM"/>
    <property type="match status" value="1"/>
</dbReference>
<dbReference type="SFLD" id="SFLDF00301">
    <property type="entry name" value="2-iminoacetate_synthase_(ThiH)"/>
    <property type="match status" value="1"/>
</dbReference>
<dbReference type="SUPFAM" id="SSF102114">
    <property type="entry name" value="Radical SAM enzymes"/>
    <property type="match status" value="1"/>
</dbReference>
<dbReference type="EMBL" id="CP036200">
    <property type="protein sequence ID" value="QBF84716.1"/>
    <property type="molecule type" value="Genomic_DNA"/>
</dbReference>
<dbReference type="GO" id="GO:0051539">
    <property type="term" value="F:4 iron, 4 sulfur cluster binding"/>
    <property type="evidence" value="ECO:0007669"/>
    <property type="project" value="UniProtKB-KW"/>
</dbReference>
<dbReference type="SMART" id="SM00876">
    <property type="entry name" value="BATS"/>
    <property type="match status" value="1"/>
</dbReference>
<evidence type="ECO:0000256" key="2">
    <source>
        <dbReference type="ARBA" id="ARBA00022485"/>
    </source>
</evidence>
<evidence type="ECO:0000313" key="9">
    <source>
        <dbReference type="Proteomes" id="UP000291106"/>
    </source>
</evidence>
<comment type="cofactor">
    <cofactor evidence="1">
        <name>[4Fe-4S] cluster</name>
        <dbReference type="ChEBI" id="CHEBI:49883"/>
    </cofactor>
</comment>
<evidence type="ECO:0000256" key="4">
    <source>
        <dbReference type="ARBA" id="ARBA00022723"/>
    </source>
</evidence>
<gene>
    <name evidence="8" type="primary">thiH</name>
    <name evidence="8" type="ORF">EXU30_20110</name>
</gene>
<dbReference type="KEGG" id="smai:EXU30_20110"/>
<keyword evidence="2" id="KW-0004">4Fe-4S</keyword>
<dbReference type="InterPro" id="IPR010722">
    <property type="entry name" value="BATS_dom"/>
</dbReference>
<dbReference type="AlphaFoldDB" id="A0A411PMH9"/>
<dbReference type="InterPro" id="IPR034428">
    <property type="entry name" value="ThiH/NoCL/HydG-like"/>
</dbReference>
<evidence type="ECO:0000256" key="3">
    <source>
        <dbReference type="ARBA" id="ARBA00022691"/>
    </source>
</evidence>